<evidence type="ECO:0000256" key="2">
    <source>
        <dbReference type="SAM" id="SignalP"/>
    </source>
</evidence>
<evidence type="ECO:0000259" key="3">
    <source>
        <dbReference type="Pfam" id="PF00144"/>
    </source>
</evidence>
<gene>
    <name evidence="4" type="ORF">O1G22_38410</name>
</gene>
<sequence>MSQSSARLLRGATVAVTVGTLLAPPAAAPVWATPASAPAAPATGSPGPSPSGPAVRDLTPVVARQLDAAVRKVMREADIPGATVGIWTPGQPSYVRSFGVADTSTGRRMTPDLYMRIGSETKTFTVSALLQLVDRKKVGLDDPIGKYVDGVPGGDRITLRQLADMRSGLFNYSADPGFVKELTSHPQRGFTPRQLLAYSFKHPVLFPPGQKFSYCNTNLILLGLVVEKQSGQRLGDYIEQHVTDPAGMRDTLFPTGNEFPSPHAQGYTEQTANGEVADAADWNPSWGWAAGAMISTLENLRIWARTVATGQFPDGERMISAATQQQRLITPQTGTIKGAGYGLGIFDVQGWIGHNGSLPGYESLTVHLPSTRTTLVVLLNTDTDYQGQEPTTVLGRAITTIITPAHVYNLPVTPTG</sequence>
<dbReference type="Gene3D" id="3.40.710.10">
    <property type="entry name" value="DD-peptidase/beta-lactamase superfamily"/>
    <property type="match status" value="1"/>
</dbReference>
<feature type="region of interest" description="Disordered" evidence="1">
    <location>
        <begin position="35"/>
        <end position="56"/>
    </location>
</feature>
<feature type="signal peptide" evidence="2">
    <location>
        <begin position="1"/>
        <end position="28"/>
    </location>
</feature>
<keyword evidence="5" id="KW-1185">Reference proteome</keyword>
<dbReference type="Pfam" id="PF00144">
    <property type="entry name" value="Beta-lactamase"/>
    <property type="match status" value="1"/>
</dbReference>
<dbReference type="PANTHER" id="PTHR46825">
    <property type="entry name" value="D-ALANYL-D-ALANINE-CARBOXYPEPTIDASE/ENDOPEPTIDASE AMPH"/>
    <property type="match status" value="1"/>
</dbReference>
<dbReference type="InterPro" id="IPR050491">
    <property type="entry name" value="AmpC-like"/>
</dbReference>
<feature type="compositionally biased region" description="Low complexity" evidence="1">
    <location>
        <begin position="35"/>
        <end position="46"/>
    </location>
</feature>
<dbReference type="PANTHER" id="PTHR46825:SF7">
    <property type="entry name" value="D-ALANYL-D-ALANINE CARBOXYPEPTIDASE"/>
    <property type="match status" value="1"/>
</dbReference>
<dbReference type="Proteomes" id="UP001212326">
    <property type="component" value="Chromosome"/>
</dbReference>
<dbReference type="InterPro" id="IPR001466">
    <property type="entry name" value="Beta-lactam-related"/>
</dbReference>
<accession>A0ABY7PFJ0</accession>
<dbReference type="GO" id="GO:0016787">
    <property type="term" value="F:hydrolase activity"/>
    <property type="evidence" value="ECO:0007669"/>
    <property type="project" value="UniProtKB-KW"/>
</dbReference>
<evidence type="ECO:0000313" key="5">
    <source>
        <dbReference type="Proteomes" id="UP001212326"/>
    </source>
</evidence>
<dbReference type="SUPFAM" id="SSF56601">
    <property type="entry name" value="beta-lactamase/transpeptidase-like"/>
    <property type="match status" value="1"/>
</dbReference>
<dbReference type="InterPro" id="IPR012338">
    <property type="entry name" value="Beta-lactam/transpept-like"/>
</dbReference>
<keyword evidence="2" id="KW-0732">Signal</keyword>
<dbReference type="EMBL" id="CP115300">
    <property type="protein sequence ID" value="WBO68275.1"/>
    <property type="molecule type" value="Genomic_DNA"/>
</dbReference>
<feature type="chain" id="PRO_5046919724" evidence="2">
    <location>
        <begin position="29"/>
        <end position="416"/>
    </location>
</feature>
<reference evidence="4 5" key="1">
    <citation type="submission" date="2022-12" db="EMBL/GenBank/DDBJ databases">
        <authorList>
            <person name="Mo P."/>
        </authorList>
    </citation>
    <scope>NUCLEOTIDE SEQUENCE [LARGE SCALE GENOMIC DNA]</scope>
    <source>
        <strain evidence="4 5">HUAS 2-6</strain>
    </source>
</reference>
<feature type="domain" description="Beta-lactamase-related" evidence="3">
    <location>
        <begin position="66"/>
        <end position="384"/>
    </location>
</feature>
<proteinExistence type="predicted"/>
<dbReference type="RefSeq" id="WP_270085527.1">
    <property type="nucleotide sequence ID" value="NZ_CP115300.1"/>
</dbReference>
<keyword evidence="4" id="KW-0378">Hydrolase</keyword>
<organism evidence="4 5">
    <name type="scientific">Streptomyces camelliae</name>
    <dbReference type="NCBI Taxonomy" id="3004093"/>
    <lineage>
        <taxon>Bacteria</taxon>
        <taxon>Bacillati</taxon>
        <taxon>Actinomycetota</taxon>
        <taxon>Actinomycetes</taxon>
        <taxon>Kitasatosporales</taxon>
        <taxon>Streptomycetaceae</taxon>
        <taxon>Streptomyces</taxon>
    </lineage>
</organism>
<evidence type="ECO:0000256" key="1">
    <source>
        <dbReference type="SAM" id="MobiDB-lite"/>
    </source>
</evidence>
<protein>
    <submittedName>
        <fullName evidence="4">Serine hydrolase</fullName>
    </submittedName>
</protein>
<name>A0ABY7PFJ0_9ACTN</name>
<evidence type="ECO:0000313" key="4">
    <source>
        <dbReference type="EMBL" id="WBO68275.1"/>
    </source>
</evidence>